<sequence length="138" mass="15364">MRFSHRVSPRDNLLAVRFAGIYRPTRSIEAARAAMQDPLFQPDMAQIFDLAGVDRFDADYRAVVELVGQKARLYRDLPAGLTYVLLAPGFESYGMARMYQQLAEGHFPFAVQVARDRTEAAACLHMAEARLGALLDAG</sequence>
<name>A0A0W7WMR9_9RHOB</name>
<dbReference type="STRING" id="1685382.AVJ23_04540"/>
<dbReference type="AlphaFoldDB" id="A0A0W7WMR9"/>
<dbReference type="RefSeq" id="WP_058860972.1">
    <property type="nucleotide sequence ID" value="NZ_LPXO01000002.1"/>
</dbReference>
<evidence type="ECO:0000313" key="2">
    <source>
        <dbReference type="Proteomes" id="UP000054396"/>
    </source>
</evidence>
<reference evidence="1 2" key="1">
    <citation type="submission" date="2015-12" db="EMBL/GenBank/DDBJ databases">
        <authorList>
            <person name="Shamseldin A."/>
            <person name="Moawad H."/>
            <person name="Abd El-Rahim W.M."/>
            <person name="Sadowsky M.J."/>
        </authorList>
    </citation>
    <scope>NUCLEOTIDE SEQUENCE [LARGE SCALE GENOMIC DNA]</scope>
    <source>
        <strain evidence="1 2">SJ5A-1</strain>
    </source>
</reference>
<organism evidence="1 2">
    <name type="scientific">Pseudoponticoccus marisrubri</name>
    <dbReference type="NCBI Taxonomy" id="1685382"/>
    <lineage>
        <taxon>Bacteria</taxon>
        <taxon>Pseudomonadati</taxon>
        <taxon>Pseudomonadota</taxon>
        <taxon>Alphaproteobacteria</taxon>
        <taxon>Rhodobacterales</taxon>
        <taxon>Roseobacteraceae</taxon>
        <taxon>Pseudoponticoccus</taxon>
    </lineage>
</organism>
<keyword evidence="2" id="KW-1185">Reference proteome</keyword>
<evidence type="ECO:0000313" key="1">
    <source>
        <dbReference type="EMBL" id="KUF11855.1"/>
    </source>
</evidence>
<dbReference type="OrthoDB" id="7877306at2"/>
<accession>A0A0W7WMR9</accession>
<dbReference type="Proteomes" id="UP000054396">
    <property type="component" value="Unassembled WGS sequence"/>
</dbReference>
<comment type="caution">
    <text evidence="1">The sequence shown here is derived from an EMBL/GenBank/DDBJ whole genome shotgun (WGS) entry which is preliminary data.</text>
</comment>
<gene>
    <name evidence="1" type="ORF">AVJ23_04540</name>
</gene>
<dbReference type="EMBL" id="LPXO01000002">
    <property type="protein sequence ID" value="KUF11855.1"/>
    <property type="molecule type" value="Genomic_DNA"/>
</dbReference>
<protein>
    <submittedName>
        <fullName evidence="1">Uncharacterized protein</fullName>
    </submittedName>
</protein>
<proteinExistence type="predicted"/>